<accession>A0A455T2Y3</accession>
<dbReference type="AlphaFoldDB" id="A0A455T2Y3"/>
<keyword evidence="1" id="KW-1133">Transmembrane helix</keyword>
<keyword evidence="1" id="KW-0472">Membrane</keyword>
<proteinExistence type="predicted"/>
<evidence type="ECO:0000256" key="1">
    <source>
        <dbReference type="SAM" id="Phobius"/>
    </source>
</evidence>
<gene>
    <name evidence="2" type="ORF">KTC_64750</name>
</gene>
<sequence length="1048" mass="122280">MSDHARTIMRCFQAAVLGAKTKRGNSAAYLFLLNHPIIQALFPFIAFKQRPEIRLIALTIQKAYYGFFDGSRQLNLMTLTKENGGYIIFLDEFDYLENTLVKLICESAQITNPFHFVQLFFHAMEEHKLPHGPYPSSPELREQLINIQQVIKDLQEETKLQYPTIYQFTGKLFESDHRTGSKSSSHVIFRTQHIVRTGTQYVRQTNRSFELYSDPAAEKDDVEEEEERKALSALRLFSAVSYACELIIRFFRDLRNSNDELVYQEIMRHCFQDTIYPDELERITQYIVPHQQEDGTDLGALLERGYSLYDIYDPQQITDEEEVEVHHYGMHVTPEVILRSLVQDNLVFGLSATADIPRFVHHFHLGWMHQQMKIHEMTTEDVTLIQALNQEKAEKRGNSISLHIVPELNAVDTEQYSIVNYIRQVAKDEDFGIDPTGYRKRRVELFFSVLLQLCQSSIVEEVDADHSQVTNTTLLFLNTFRQIRLLFEHYPKPESGIFSITKRSQSNDLDVFELLIKGRTFLIAFYNARQGNKMRQLEHVQHAFDQLFWEGKPVVVVTQYKSAGIGINLQYWTTPEKTRRMDFTRIGLLETPYYYFGNPLDEDLTEPERIACLKENIWYLGKLYSGKLLSLAQFRQMLTTIHASAGWNSSYHKQACTRHDAHLNSVTNFFQALGRIDRIWEKMPDQQALISQEVYQHFQRFCLPEFEQLRAEYEAFMPNNLRQILLQVSTALTQKQKEARYLKDARLVAQNHRCQEAIRPLLSRLEGIRRGANDSEARQIWQQMRQAALKHDYSNSVLQDYACVAESPYYQQGRLLLTRENEILPPYMLLADTLLWDMNLLYRVIKDNQVVQEYFQTQGYRLAFPPAGRHFLTPYCFQAILKGAIGEEAITAILLDEGLVLEELPQILTETADLKIAHYPYYFDCKFYNEYTLGRFSLPKEDPDWHIKLNDEAFRESSCRKVARLQSQHTEPVKLIYLNLVTTQPRSLGYYDLDFQEVSFADASIIVVQGILHGTKPNVYHNAFTRFLRDISQVVHLNKDILREVVTE</sequence>
<reference evidence="2" key="1">
    <citation type="submission" date="2018-12" db="EMBL/GenBank/DDBJ databases">
        <title>Novel natural products biosynthetic potential of the class Ktedonobacteria.</title>
        <authorList>
            <person name="Zheng Y."/>
            <person name="Saitou A."/>
            <person name="Wang C.M."/>
            <person name="Toyoda A."/>
            <person name="Minakuchi Y."/>
            <person name="Sekiguchi Y."/>
            <person name="Ueda K."/>
            <person name="Takano H."/>
            <person name="Sakai Y."/>
            <person name="Yokota A."/>
            <person name="Yabe S."/>
        </authorList>
    </citation>
    <scope>NUCLEOTIDE SEQUENCE</scope>
    <source>
        <strain evidence="2">COM3</strain>
    </source>
</reference>
<dbReference type="EMBL" id="AP019376">
    <property type="protein sequence ID" value="BBH91724.1"/>
    <property type="molecule type" value="Genomic_DNA"/>
</dbReference>
<protein>
    <submittedName>
        <fullName evidence="2">Uncharacterized protein</fullName>
    </submittedName>
</protein>
<evidence type="ECO:0000313" key="2">
    <source>
        <dbReference type="EMBL" id="BBH91724.1"/>
    </source>
</evidence>
<organism evidence="2">
    <name type="scientific">Thermosporothrix sp. COM3</name>
    <dbReference type="NCBI Taxonomy" id="2490863"/>
    <lineage>
        <taxon>Bacteria</taxon>
        <taxon>Bacillati</taxon>
        <taxon>Chloroflexota</taxon>
        <taxon>Ktedonobacteria</taxon>
        <taxon>Ktedonobacterales</taxon>
        <taxon>Thermosporotrichaceae</taxon>
        <taxon>Thermosporothrix</taxon>
    </lineage>
</organism>
<name>A0A455T2Y3_9CHLR</name>
<keyword evidence="1" id="KW-0812">Transmembrane</keyword>
<feature type="transmembrane region" description="Helical" evidence="1">
    <location>
        <begin position="27"/>
        <end position="47"/>
    </location>
</feature>